<feature type="non-terminal residue" evidence="2">
    <location>
        <position position="171"/>
    </location>
</feature>
<dbReference type="PANTHER" id="PTHR23227">
    <property type="entry name" value="BUCENTAUR RELATED"/>
    <property type="match status" value="1"/>
</dbReference>
<dbReference type="AlphaFoldDB" id="A0A816FXD3"/>
<protein>
    <recommendedName>
        <fullName evidence="1">Endonuclease/exonuclease/phosphatase domain-containing protein</fullName>
    </recommendedName>
</protein>
<dbReference type="Gene3D" id="3.60.10.10">
    <property type="entry name" value="Endonuclease/exonuclease/phosphatase"/>
    <property type="match status" value="1"/>
</dbReference>
<feature type="domain" description="Endonuclease/exonuclease/phosphatase" evidence="1">
    <location>
        <begin position="13"/>
        <end position="146"/>
    </location>
</feature>
<dbReference type="CDD" id="cd09076">
    <property type="entry name" value="L1-EN"/>
    <property type="match status" value="1"/>
</dbReference>
<dbReference type="InterPro" id="IPR036691">
    <property type="entry name" value="Endo/exonu/phosph_ase_sf"/>
</dbReference>
<evidence type="ECO:0000313" key="3">
    <source>
        <dbReference type="EMBL" id="CAF4629235.1"/>
    </source>
</evidence>
<dbReference type="OrthoDB" id="10055461at2759"/>
<comment type="caution">
    <text evidence="2">The sequence shown here is derived from an EMBL/GenBank/DDBJ whole genome shotgun (WGS) entry which is preliminary data.</text>
</comment>
<accession>A0A816FXD3</accession>
<evidence type="ECO:0000313" key="2">
    <source>
        <dbReference type="EMBL" id="CAF1666979.1"/>
    </source>
</evidence>
<dbReference type="SUPFAM" id="SSF56219">
    <property type="entry name" value="DNase I-like"/>
    <property type="match status" value="1"/>
</dbReference>
<dbReference type="EMBL" id="CAJNOQ010058897">
    <property type="protein sequence ID" value="CAF1666979.1"/>
    <property type="molecule type" value="Genomic_DNA"/>
</dbReference>
<dbReference type="Proteomes" id="UP000681722">
    <property type="component" value="Unassembled WGS sequence"/>
</dbReference>
<proteinExistence type="predicted"/>
<dbReference type="Proteomes" id="UP000663829">
    <property type="component" value="Unassembled WGS sequence"/>
</dbReference>
<organism evidence="2 4">
    <name type="scientific">Didymodactylos carnosus</name>
    <dbReference type="NCBI Taxonomy" id="1234261"/>
    <lineage>
        <taxon>Eukaryota</taxon>
        <taxon>Metazoa</taxon>
        <taxon>Spiralia</taxon>
        <taxon>Gnathifera</taxon>
        <taxon>Rotifera</taxon>
        <taxon>Eurotatoria</taxon>
        <taxon>Bdelloidea</taxon>
        <taxon>Philodinida</taxon>
        <taxon>Philodinidae</taxon>
        <taxon>Didymodactylos</taxon>
    </lineage>
</organism>
<gene>
    <name evidence="2" type="ORF">GPM918_LOCUS46183</name>
    <name evidence="3" type="ORF">SRO942_LOCUS49797</name>
</gene>
<feature type="non-terminal residue" evidence="2">
    <location>
        <position position="1"/>
    </location>
</feature>
<dbReference type="PANTHER" id="PTHR23227:SF67">
    <property type="entry name" value="CRANIOFACIAL DEVELOPMENT PROTEIN 2-LIKE"/>
    <property type="match status" value="1"/>
</dbReference>
<evidence type="ECO:0000313" key="4">
    <source>
        <dbReference type="Proteomes" id="UP000663829"/>
    </source>
</evidence>
<dbReference type="InterPro" id="IPR005135">
    <property type="entry name" value="Endo/exonuclease/phosphatase"/>
</dbReference>
<reference evidence="2" key="1">
    <citation type="submission" date="2021-02" db="EMBL/GenBank/DDBJ databases">
        <authorList>
            <person name="Nowell W R."/>
        </authorList>
    </citation>
    <scope>NUCLEOTIDE SEQUENCE</scope>
</reference>
<dbReference type="GO" id="GO:0003824">
    <property type="term" value="F:catalytic activity"/>
    <property type="evidence" value="ECO:0007669"/>
    <property type="project" value="InterPro"/>
</dbReference>
<name>A0A816FXD3_9BILA</name>
<evidence type="ECO:0000259" key="1">
    <source>
        <dbReference type="Pfam" id="PF03372"/>
    </source>
</evidence>
<dbReference type="EMBL" id="CAJOBC010136047">
    <property type="protein sequence ID" value="CAF4629235.1"/>
    <property type="molecule type" value="Genomic_DNA"/>
</dbReference>
<dbReference type="InterPro" id="IPR027124">
    <property type="entry name" value="Swc5/CFDP1/2"/>
</dbReference>
<sequence>GCINVTTMGQERDGRDELICRTMEKYELDVCAISETKWRKSGKVKIGDYMVYYSGVKEEEKKYGGVAVAIRSKLVGCVTSWQPIDERIMWLSCSAKNVSVTFVSCYAPTNEADDKSKEKFYQTLDQVVNGIPKRHMLVIMGDFNARVGDDYETWKGVMGKCGIIGEETTDN</sequence>
<dbReference type="Pfam" id="PF03372">
    <property type="entry name" value="Exo_endo_phos"/>
    <property type="match status" value="1"/>
</dbReference>
<keyword evidence="4" id="KW-1185">Reference proteome</keyword>